<dbReference type="PANTHER" id="PTHR43235">
    <property type="entry name" value="GLUTAMINE AMIDOTRANSFERASE PB2B2.05-RELATED"/>
    <property type="match status" value="1"/>
</dbReference>
<keyword evidence="1" id="KW-0315">Glutamine amidotransferase</keyword>
<dbReference type="STRING" id="1232681.ADIS_2800"/>
<keyword evidence="1" id="KW-0808">Transferase</keyword>
<protein>
    <submittedName>
        <fullName evidence="1">Glutamine amidotransferase, class I</fullName>
    </submittedName>
</protein>
<dbReference type="PATRIC" id="fig|1288963.3.peg.2789"/>
<accession>R7ZRF8</accession>
<proteinExistence type="predicted"/>
<evidence type="ECO:0000313" key="1">
    <source>
        <dbReference type="EMBL" id="EON76741.1"/>
    </source>
</evidence>
<gene>
    <name evidence="1" type="ORF">ADIS_2800</name>
</gene>
<evidence type="ECO:0000313" key="2">
    <source>
        <dbReference type="Proteomes" id="UP000013909"/>
    </source>
</evidence>
<comment type="caution">
    <text evidence="1">The sequence shown here is derived from an EMBL/GenBank/DDBJ whole genome shotgun (WGS) entry which is preliminary data.</text>
</comment>
<dbReference type="GO" id="GO:0006598">
    <property type="term" value="P:polyamine catabolic process"/>
    <property type="evidence" value="ECO:0007669"/>
    <property type="project" value="TreeGrafter"/>
</dbReference>
<dbReference type="CDD" id="cd01745">
    <property type="entry name" value="GATase1_2"/>
    <property type="match status" value="1"/>
</dbReference>
<dbReference type="GO" id="GO:0005829">
    <property type="term" value="C:cytosol"/>
    <property type="evidence" value="ECO:0007669"/>
    <property type="project" value="TreeGrafter"/>
</dbReference>
<name>R7ZRF8_9BACT</name>
<dbReference type="SUPFAM" id="SSF52317">
    <property type="entry name" value="Class I glutamine amidotransferase-like"/>
    <property type="match status" value="1"/>
</dbReference>
<reference evidence="1 2" key="1">
    <citation type="submission" date="2013-02" db="EMBL/GenBank/DDBJ databases">
        <title>A novel strain isolated from Lonar lake, Maharashtra, India.</title>
        <authorList>
            <person name="Singh A."/>
        </authorList>
    </citation>
    <scope>NUCLEOTIDE SEQUENCE [LARGE SCALE GENOMIC DNA]</scope>
    <source>
        <strain evidence="1 2">AK24</strain>
    </source>
</reference>
<dbReference type="PANTHER" id="PTHR43235:SF1">
    <property type="entry name" value="GLUTAMINE AMIDOTRANSFERASE PB2B2.05-RELATED"/>
    <property type="match status" value="1"/>
</dbReference>
<organism evidence="1 2">
    <name type="scientific">Lunatimonas lonarensis</name>
    <dbReference type="NCBI Taxonomy" id="1232681"/>
    <lineage>
        <taxon>Bacteria</taxon>
        <taxon>Pseudomonadati</taxon>
        <taxon>Bacteroidota</taxon>
        <taxon>Cytophagia</taxon>
        <taxon>Cytophagales</taxon>
        <taxon>Cyclobacteriaceae</taxon>
    </lineage>
</organism>
<dbReference type="EMBL" id="AQHR01000080">
    <property type="protein sequence ID" value="EON76741.1"/>
    <property type="molecule type" value="Genomic_DNA"/>
</dbReference>
<dbReference type="GO" id="GO:0016740">
    <property type="term" value="F:transferase activity"/>
    <property type="evidence" value="ECO:0007669"/>
    <property type="project" value="UniProtKB-KW"/>
</dbReference>
<dbReference type="InterPro" id="IPR011697">
    <property type="entry name" value="Peptidase_C26"/>
</dbReference>
<keyword evidence="2" id="KW-1185">Reference proteome</keyword>
<dbReference type="PROSITE" id="PS51273">
    <property type="entry name" value="GATASE_TYPE_1"/>
    <property type="match status" value="1"/>
</dbReference>
<dbReference type="InterPro" id="IPR029062">
    <property type="entry name" value="Class_I_gatase-like"/>
</dbReference>
<dbReference type="Pfam" id="PF07722">
    <property type="entry name" value="Peptidase_C26"/>
    <property type="match status" value="1"/>
</dbReference>
<dbReference type="AlphaFoldDB" id="R7ZRF8"/>
<dbReference type="Gene3D" id="3.40.50.880">
    <property type="match status" value="1"/>
</dbReference>
<sequence>MYPDPGRLVFGPKTLNYLEKDMANFVCQVGVLPVLIPTVEDSFLYPIMDQLDGFVFQGGTDLSPASYNEKPIIPGKWLGDPTRDAYELKLMEYAFRHEKPILAICRGFQLLNVFLGGTLYQDIATQRPDAILHRDADAYDHLRHGVSFPTNSLLGDIYGHDSGCIVNSVHHQGVKDLGSGLEVLATCREDGLVEAVSYTKSTPGKVLGVQWHPEFSYQKHDGTLESGKIIEMFLSHVKENLHASH</sequence>
<dbReference type="GO" id="GO:0033969">
    <property type="term" value="F:gamma-glutamyl-gamma-aminobutyrate hydrolase activity"/>
    <property type="evidence" value="ECO:0007669"/>
    <property type="project" value="TreeGrafter"/>
</dbReference>
<dbReference type="Proteomes" id="UP000013909">
    <property type="component" value="Unassembled WGS sequence"/>
</dbReference>
<dbReference type="InterPro" id="IPR044668">
    <property type="entry name" value="PuuD-like"/>
</dbReference>